<evidence type="ECO:0000313" key="2">
    <source>
        <dbReference type="EMBL" id="PJE50727.1"/>
    </source>
</evidence>
<proteinExistence type="predicted"/>
<sequence>MNKIITALVLFFAVSMIAPNAQAVPQWANRYGMNCNHCHISNAWPRLNRMGYEFKLRGYRFDFEKKEISNPLDVVSLVYKFTNTQTKSAGKDWQGKTAYEEYDMFATVNFGDKSQWAAFSEIRPNEAFRSAFGLQRHARWFKAGNLTYTGGNEKSTYQIRTGRLPQVRGSMFMGNDRYPTPRNFIQNESVQGHKFGQNYGLGFEAVNTWNMRDTVRFFAMRVDEVEPFNDAQTYGGAYQHLFGGGNTSFGATYIHSDQPHRASGLEAKVDRAYVTASLDVNPKLLVLGGVAGGSSRDIVGVRRTDLGCFAEANYFPVSSLTLALRYDEIDKDWNSLMPKRGVQADVFYSLFSNGAFDFRAFAGFGHVFNAGNQNKKVVKTGVTATF</sequence>
<protein>
    <recommendedName>
        <fullName evidence="4">Cytochrome c domain-containing protein</fullName>
    </recommendedName>
</protein>
<dbReference type="SUPFAM" id="SSF56935">
    <property type="entry name" value="Porins"/>
    <property type="match status" value="1"/>
</dbReference>
<gene>
    <name evidence="2" type="ORF">COV29_03255</name>
</gene>
<accession>A0A2J0Q6Z5</accession>
<keyword evidence="1" id="KW-0732">Signal</keyword>
<feature type="chain" id="PRO_5014397425" description="Cytochrome c domain-containing protein" evidence="1">
    <location>
        <begin position="24"/>
        <end position="386"/>
    </location>
</feature>
<evidence type="ECO:0008006" key="4">
    <source>
        <dbReference type="Google" id="ProtNLM"/>
    </source>
</evidence>
<reference evidence="2 3" key="1">
    <citation type="submission" date="2017-09" db="EMBL/GenBank/DDBJ databases">
        <title>Depth-based differentiation of microbial function through sediment-hosted aquifers and enrichment of novel symbionts in the deep terrestrial subsurface.</title>
        <authorList>
            <person name="Probst A.J."/>
            <person name="Ladd B."/>
            <person name="Jarett J.K."/>
            <person name="Geller-Mcgrath D.E."/>
            <person name="Sieber C.M."/>
            <person name="Emerson J.B."/>
            <person name="Anantharaman K."/>
            <person name="Thomas B.C."/>
            <person name="Malmstrom R."/>
            <person name="Stieglmeier M."/>
            <person name="Klingl A."/>
            <person name="Woyke T."/>
            <person name="Ryan C.M."/>
            <person name="Banfield J.F."/>
        </authorList>
    </citation>
    <scope>NUCLEOTIDE SEQUENCE [LARGE SCALE GENOMIC DNA]</scope>
    <source>
        <strain evidence="2">CG10_big_fil_rev_8_21_14_0_10_36_16</strain>
    </source>
</reference>
<evidence type="ECO:0000313" key="3">
    <source>
        <dbReference type="Proteomes" id="UP000228496"/>
    </source>
</evidence>
<dbReference type="Proteomes" id="UP000228496">
    <property type="component" value="Unassembled WGS sequence"/>
</dbReference>
<name>A0A2J0Q6Z5_9BACT</name>
<dbReference type="EMBL" id="PCXQ01000005">
    <property type="protein sequence ID" value="PJE50727.1"/>
    <property type="molecule type" value="Genomic_DNA"/>
</dbReference>
<evidence type="ECO:0000256" key="1">
    <source>
        <dbReference type="SAM" id="SignalP"/>
    </source>
</evidence>
<dbReference type="AlphaFoldDB" id="A0A2J0Q6Z5"/>
<feature type="signal peptide" evidence="1">
    <location>
        <begin position="1"/>
        <end position="23"/>
    </location>
</feature>
<organism evidence="2 3">
    <name type="scientific">Candidatus Yanofskybacteria bacterium CG10_big_fil_rev_8_21_14_0_10_36_16</name>
    <dbReference type="NCBI Taxonomy" id="1975096"/>
    <lineage>
        <taxon>Bacteria</taxon>
        <taxon>Candidatus Yanofskyibacteriota</taxon>
    </lineage>
</organism>
<comment type="caution">
    <text evidence="2">The sequence shown here is derived from an EMBL/GenBank/DDBJ whole genome shotgun (WGS) entry which is preliminary data.</text>
</comment>